<keyword evidence="5" id="KW-0597">Phosphoprotein</keyword>
<evidence type="ECO:0000256" key="11">
    <source>
        <dbReference type="ARBA" id="ARBA00022989"/>
    </source>
</evidence>
<keyword evidence="9" id="KW-0418">Kinase</keyword>
<keyword evidence="12" id="KW-0902">Two-component regulatory system</keyword>
<dbReference type="Proteomes" id="UP000829542">
    <property type="component" value="Chromosome"/>
</dbReference>
<dbReference type="InterPro" id="IPR036890">
    <property type="entry name" value="HATPase_C_sf"/>
</dbReference>
<dbReference type="Pfam" id="PF00512">
    <property type="entry name" value="HisKA"/>
    <property type="match status" value="1"/>
</dbReference>
<feature type="domain" description="HAMP" evidence="16">
    <location>
        <begin position="175"/>
        <end position="229"/>
    </location>
</feature>
<evidence type="ECO:0000256" key="12">
    <source>
        <dbReference type="ARBA" id="ARBA00023012"/>
    </source>
</evidence>
<keyword evidence="13 14" id="KW-0472">Membrane</keyword>
<evidence type="ECO:0000256" key="14">
    <source>
        <dbReference type="SAM" id="Phobius"/>
    </source>
</evidence>
<evidence type="ECO:0000256" key="8">
    <source>
        <dbReference type="ARBA" id="ARBA00022741"/>
    </source>
</evidence>
<comment type="subcellular location">
    <subcellularLocation>
        <location evidence="2">Cell membrane</location>
        <topology evidence="2">Multi-pass membrane protein</topology>
    </subcellularLocation>
</comment>
<evidence type="ECO:0000256" key="13">
    <source>
        <dbReference type="ARBA" id="ARBA00023136"/>
    </source>
</evidence>
<evidence type="ECO:0000256" key="6">
    <source>
        <dbReference type="ARBA" id="ARBA00022679"/>
    </source>
</evidence>
<evidence type="ECO:0000313" key="18">
    <source>
        <dbReference type="Proteomes" id="UP000829542"/>
    </source>
</evidence>
<dbReference type="InterPro" id="IPR004358">
    <property type="entry name" value="Sig_transdc_His_kin-like_C"/>
</dbReference>
<protein>
    <recommendedName>
        <fullName evidence="3">histidine kinase</fullName>
        <ecNumber evidence="3">2.7.13.3</ecNumber>
    </recommendedName>
</protein>
<dbReference type="CDD" id="cd00082">
    <property type="entry name" value="HisKA"/>
    <property type="match status" value="1"/>
</dbReference>
<accession>A0ABY3X6A3</accession>
<dbReference type="InterPro" id="IPR003594">
    <property type="entry name" value="HATPase_dom"/>
</dbReference>
<evidence type="ECO:0000256" key="4">
    <source>
        <dbReference type="ARBA" id="ARBA00022475"/>
    </source>
</evidence>
<name>A0ABY3X6A3_9GAMM</name>
<dbReference type="SMART" id="SM00387">
    <property type="entry name" value="HATPase_c"/>
    <property type="match status" value="1"/>
</dbReference>
<dbReference type="InterPro" id="IPR003661">
    <property type="entry name" value="HisK_dim/P_dom"/>
</dbReference>
<reference evidence="17 18" key="1">
    <citation type="submission" date="2022-03" db="EMBL/GenBank/DDBJ databases">
        <title>Ignatzschineria rhizosphaerae HR5S32.</title>
        <authorList>
            <person name="Sun J.Q."/>
            <person name="Feng J.Y."/>
        </authorList>
    </citation>
    <scope>NUCLEOTIDE SEQUENCE [LARGE SCALE GENOMIC DNA]</scope>
    <source>
        <strain evidence="17 18">HR5S32</strain>
    </source>
</reference>
<dbReference type="SMART" id="SM00304">
    <property type="entry name" value="HAMP"/>
    <property type="match status" value="1"/>
</dbReference>
<dbReference type="InterPro" id="IPR036097">
    <property type="entry name" value="HisK_dim/P_sf"/>
</dbReference>
<dbReference type="CDD" id="cd06225">
    <property type="entry name" value="HAMP"/>
    <property type="match status" value="1"/>
</dbReference>
<dbReference type="Pfam" id="PF00672">
    <property type="entry name" value="HAMP"/>
    <property type="match status" value="1"/>
</dbReference>
<evidence type="ECO:0000259" key="15">
    <source>
        <dbReference type="PROSITE" id="PS50109"/>
    </source>
</evidence>
<dbReference type="SMART" id="SM00388">
    <property type="entry name" value="HisKA"/>
    <property type="match status" value="1"/>
</dbReference>
<dbReference type="PRINTS" id="PR00344">
    <property type="entry name" value="BCTRLSENSOR"/>
</dbReference>
<dbReference type="EC" id="2.7.13.3" evidence="3"/>
<dbReference type="PANTHER" id="PTHR45528">
    <property type="entry name" value="SENSOR HISTIDINE KINASE CPXA"/>
    <property type="match status" value="1"/>
</dbReference>
<dbReference type="SUPFAM" id="SSF158472">
    <property type="entry name" value="HAMP domain-like"/>
    <property type="match status" value="1"/>
</dbReference>
<keyword evidence="8" id="KW-0547">Nucleotide-binding</keyword>
<keyword evidence="4" id="KW-1003">Cell membrane</keyword>
<dbReference type="PANTHER" id="PTHR45528:SF1">
    <property type="entry name" value="SENSOR HISTIDINE KINASE CPXA"/>
    <property type="match status" value="1"/>
</dbReference>
<evidence type="ECO:0000256" key="3">
    <source>
        <dbReference type="ARBA" id="ARBA00012438"/>
    </source>
</evidence>
<dbReference type="PROSITE" id="PS50885">
    <property type="entry name" value="HAMP"/>
    <property type="match status" value="1"/>
</dbReference>
<keyword evidence="7 14" id="KW-0812">Transmembrane</keyword>
<proteinExistence type="predicted"/>
<dbReference type="InterPro" id="IPR005467">
    <property type="entry name" value="His_kinase_dom"/>
</dbReference>
<organism evidence="17 18">
    <name type="scientific">Ignatzschineria rhizosphaerae</name>
    <dbReference type="NCBI Taxonomy" id="2923279"/>
    <lineage>
        <taxon>Bacteria</taxon>
        <taxon>Pseudomonadati</taxon>
        <taxon>Pseudomonadota</taxon>
        <taxon>Gammaproteobacteria</taxon>
        <taxon>Cardiobacteriales</taxon>
        <taxon>Ignatzschineriaceae</taxon>
        <taxon>Ignatzschineria</taxon>
    </lineage>
</organism>
<sequence>MKKRIQLFNRLSVRVFITIWISMALMISLTLLIPRFDQRRILPTPEKERVFYTTKVSNMLFSMPTNRYLDYKDDTELIVIPDDISERYNAIHQLSDEAIINFIVSTLPSDKVYQQELDNREIIGPVRFNLDPSAYYLSVKALPQSYYLNRFYDAPTLIFILMLLISLPFAGVLSWSLSIPMKNLRKATERISKGDWSTDKYLESRGPIEYRYLARSLNHMIDSLNAARNEKNRLFANLSHELRTPLTRIQLANSLIRIKNISEVENEVKRINDNLLLVEDRIQAMLALSKQTMLNQDLVETFELSDLLSPLLSDAAFEAIENNKELIFDTIPNVTIEVNAELFHSGLENIIRNAIHYAKSKIVVSTEIINQRLSINVHDDGPGVLEKDLPQIFEPFYRGDRPEGFQDYGGSGLGLAIVSQMVQSHRGTVNAKNDNGLSITIEIPLTQIHLDAADH</sequence>
<evidence type="ECO:0000259" key="16">
    <source>
        <dbReference type="PROSITE" id="PS50885"/>
    </source>
</evidence>
<dbReference type="RefSeq" id="WP_242149650.1">
    <property type="nucleotide sequence ID" value="NZ_CP093379.1"/>
</dbReference>
<keyword evidence="10 17" id="KW-0067">ATP-binding</keyword>
<evidence type="ECO:0000313" key="17">
    <source>
        <dbReference type="EMBL" id="UNM96315.1"/>
    </source>
</evidence>
<comment type="catalytic activity">
    <reaction evidence="1">
        <text>ATP + protein L-histidine = ADP + protein N-phospho-L-histidine.</text>
        <dbReference type="EC" id="2.7.13.3"/>
    </reaction>
</comment>
<dbReference type="Gene3D" id="1.10.287.130">
    <property type="match status" value="1"/>
</dbReference>
<evidence type="ECO:0000256" key="7">
    <source>
        <dbReference type="ARBA" id="ARBA00022692"/>
    </source>
</evidence>
<feature type="transmembrane region" description="Helical" evidence="14">
    <location>
        <begin position="12"/>
        <end position="33"/>
    </location>
</feature>
<dbReference type="SUPFAM" id="SSF55874">
    <property type="entry name" value="ATPase domain of HSP90 chaperone/DNA topoisomerase II/histidine kinase"/>
    <property type="match status" value="1"/>
</dbReference>
<dbReference type="Pfam" id="PF02518">
    <property type="entry name" value="HATPase_c"/>
    <property type="match status" value="1"/>
</dbReference>
<dbReference type="PROSITE" id="PS50109">
    <property type="entry name" value="HIS_KIN"/>
    <property type="match status" value="1"/>
</dbReference>
<gene>
    <name evidence="17" type="ORF">MMG00_00035</name>
</gene>
<dbReference type="InterPro" id="IPR003660">
    <property type="entry name" value="HAMP_dom"/>
</dbReference>
<keyword evidence="18" id="KW-1185">Reference proteome</keyword>
<evidence type="ECO:0000256" key="2">
    <source>
        <dbReference type="ARBA" id="ARBA00004651"/>
    </source>
</evidence>
<keyword evidence="6" id="KW-0808">Transferase</keyword>
<evidence type="ECO:0000256" key="9">
    <source>
        <dbReference type="ARBA" id="ARBA00022777"/>
    </source>
</evidence>
<feature type="transmembrane region" description="Helical" evidence="14">
    <location>
        <begin position="157"/>
        <end position="177"/>
    </location>
</feature>
<dbReference type="Gene3D" id="6.10.340.10">
    <property type="match status" value="1"/>
</dbReference>
<feature type="domain" description="Histidine kinase" evidence="15">
    <location>
        <begin position="237"/>
        <end position="447"/>
    </location>
</feature>
<evidence type="ECO:0000256" key="1">
    <source>
        <dbReference type="ARBA" id="ARBA00000085"/>
    </source>
</evidence>
<dbReference type="Gene3D" id="3.30.565.10">
    <property type="entry name" value="Histidine kinase-like ATPase, C-terminal domain"/>
    <property type="match status" value="1"/>
</dbReference>
<dbReference type="GO" id="GO:0005524">
    <property type="term" value="F:ATP binding"/>
    <property type="evidence" value="ECO:0007669"/>
    <property type="project" value="UniProtKB-KW"/>
</dbReference>
<evidence type="ECO:0000256" key="10">
    <source>
        <dbReference type="ARBA" id="ARBA00022840"/>
    </source>
</evidence>
<dbReference type="InterPro" id="IPR050398">
    <property type="entry name" value="HssS/ArlS-like"/>
</dbReference>
<dbReference type="SUPFAM" id="SSF47384">
    <property type="entry name" value="Homodimeric domain of signal transducing histidine kinase"/>
    <property type="match status" value="1"/>
</dbReference>
<keyword evidence="11 14" id="KW-1133">Transmembrane helix</keyword>
<evidence type="ECO:0000256" key="5">
    <source>
        <dbReference type="ARBA" id="ARBA00022553"/>
    </source>
</evidence>
<dbReference type="EMBL" id="CP093379">
    <property type="protein sequence ID" value="UNM96315.1"/>
    <property type="molecule type" value="Genomic_DNA"/>
</dbReference>